<dbReference type="EMBL" id="LGTQ01000006">
    <property type="protein sequence ID" value="KPM48248.1"/>
    <property type="molecule type" value="Genomic_DNA"/>
</dbReference>
<proteinExistence type="predicted"/>
<gene>
    <name evidence="2" type="ORF">AFM12_06195</name>
</gene>
<keyword evidence="3" id="KW-1185">Reference proteome</keyword>
<protein>
    <submittedName>
        <fullName evidence="2">Uncharacterized protein</fullName>
    </submittedName>
</protein>
<comment type="caution">
    <text evidence="2">The sequence shown here is derived from an EMBL/GenBank/DDBJ whole genome shotgun (WGS) entry which is preliminary data.</text>
</comment>
<feature type="compositionally biased region" description="Acidic residues" evidence="1">
    <location>
        <begin position="175"/>
        <end position="196"/>
    </location>
</feature>
<dbReference type="AlphaFoldDB" id="A0A0P7C784"/>
<organism evidence="2 3">
    <name type="scientific">Jiulongibacter sediminis</name>
    <dbReference type="NCBI Taxonomy" id="1605367"/>
    <lineage>
        <taxon>Bacteria</taxon>
        <taxon>Pseudomonadati</taxon>
        <taxon>Bacteroidota</taxon>
        <taxon>Cytophagia</taxon>
        <taxon>Cytophagales</taxon>
        <taxon>Leadbetterellaceae</taxon>
        <taxon>Jiulongibacter</taxon>
    </lineage>
</organism>
<dbReference type="Proteomes" id="UP000050454">
    <property type="component" value="Unassembled WGS sequence"/>
</dbReference>
<evidence type="ECO:0000313" key="2">
    <source>
        <dbReference type="EMBL" id="KPM48248.1"/>
    </source>
</evidence>
<reference evidence="2 3" key="1">
    <citation type="submission" date="2015-07" db="EMBL/GenBank/DDBJ databases">
        <title>The draft genome sequence of Leadbetterella sp. JN14-9.</title>
        <authorList>
            <person name="Liu Y."/>
            <person name="Du J."/>
            <person name="Shao Z."/>
        </authorList>
    </citation>
    <scope>NUCLEOTIDE SEQUENCE [LARGE SCALE GENOMIC DNA]</scope>
    <source>
        <strain evidence="2 3">JN14-9</strain>
    </source>
</reference>
<feature type="region of interest" description="Disordered" evidence="1">
    <location>
        <begin position="175"/>
        <end position="205"/>
    </location>
</feature>
<sequence>MLTFFLLGLINLSCDKTDLGAPIEIDDNGIVKSDSSEIESENEVEQETENEGEETSTADGSFADQCNLIAYPDSLYFFDEDQDLRIEPLQEYEGEYGAIPEGLEIDHNTGEIRINKSESGLRYKVYFVPEDTRDTCFTYLTVSGVDYMSNIYILNEDDSLAVPIYNGSQLIEVPEDDDHEFDDGPDDDDNDGELDEPPSGSEVIPQGVAINKKSGKIRLDRTVNNGVFGATPLNGSLQKFRIYYRLNDSSRKSLNKIDVQFHYYETLDDVPADLRKQVEDLQEYYSNFRTTGRNLKVMRLLAKPRPPDIIIVGRRRR</sequence>
<feature type="region of interest" description="Disordered" evidence="1">
    <location>
        <begin position="30"/>
        <end position="59"/>
    </location>
</feature>
<feature type="compositionally biased region" description="Acidic residues" evidence="1">
    <location>
        <begin position="36"/>
        <end position="56"/>
    </location>
</feature>
<name>A0A0P7C784_9BACT</name>
<dbReference type="STRING" id="1605367.AFM12_06195"/>
<evidence type="ECO:0000256" key="1">
    <source>
        <dbReference type="SAM" id="MobiDB-lite"/>
    </source>
</evidence>
<evidence type="ECO:0000313" key="3">
    <source>
        <dbReference type="Proteomes" id="UP000050454"/>
    </source>
</evidence>
<accession>A0A0P7C784</accession>